<accession>A0AC58M4S1</accession>
<sequence>MPATAEVLATLQGGALGPTAQALGPRWPGGAGARALAPPPPRLVTEARPRAGLAYCVPHHLRFRQRRPRSGRGKQGSGVPVWWAGPAWPRVLLGTSRRRPS</sequence>
<evidence type="ECO:0000313" key="2">
    <source>
        <dbReference type="RefSeq" id="XP_073924404.1"/>
    </source>
</evidence>
<organism evidence="1 2">
    <name type="scientific">Castor canadensis</name>
    <name type="common">American beaver</name>
    <dbReference type="NCBI Taxonomy" id="51338"/>
    <lineage>
        <taxon>Eukaryota</taxon>
        <taxon>Metazoa</taxon>
        <taxon>Chordata</taxon>
        <taxon>Craniata</taxon>
        <taxon>Vertebrata</taxon>
        <taxon>Euteleostomi</taxon>
        <taxon>Mammalia</taxon>
        <taxon>Eutheria</taxon>
        <taxon>Euarchontoglires</taxon>
        <taxon>Glires</taxon>
        <taxon>Rodentia</taxon>
        <taxon>Castorimorpha</taxon>
        <taxon>Castoridae</taxon>
        <taxon>Castor</taxon>
    </lineage>
</organism>
<keyword evidence="1" id="KW-1185">Reference proteome</keyword>
<proteinExistence type="predicted"/>
<protein>
    <submittedName>
        <fullName evidence="2">Uncharacterized protein isoform X2</fullName>
    </submittedName>
</protein>
<gene>
    <name evidence="2" type="primary">LOC109676133</name>
</gene>
<evidence type="ECO:0000313" key="1">
    <source>
        <dbReference type="Proteomes" id="UP001732720"/>
    </source>
</evidence>
<name>A0AC58M4S1_CASCN</name>
<dbReference type="RefSeq" id="XP_073924404.1">
    <property type="nucleotide sequence ID" value="XM_074068303.1"/>
</dbReference>
<dbReference type="Proteomes" id="UP001732720">
    <property type="component" value="Chromosome 3"/>
</dbReference>
<reference evidence="2" key="1">
    <citation type="submission" date="2025-08" db="UniProtKB">
        <authorList>
            <consortium name="RefSeq"/>
        </authorList>
    </citation>
    <scope>IDENTIFICATION</scope>
</reference>